<gene>
    <name evidence="1" type="ORF">SDC9_111297</name>
</gene>
<sequence>MQRAGDLVQIDGHPVVGHAQAVADLDDELQRVERHGLATVGLFDGRGRNAPVAQRHELGVECVFDLAVAQRQPVAFKAGGVGGAHALRLDQPFM</sequence>
<accession>A0A645BIL4</accession>
<protein>
    <submittedName>
        <fullName evidence="1">Uncharacterized protein</fullName>
    </submittedName>
</protein>
<reference evidence="1" key="1">
    <citation type="submission" date="2019-08" db="EMBL/GenBank/DDBJ databases">
        <authorList>
            <person name="Kucharzyk K."/>
            <person name="Murdoch R.W."/>
            <person name="Higgins S."/>
            <person name="Loffler F."/>
        </authorList>
    </citation>
    <scope>NUCLEOTIDE SEQUENCE</scope>
</reference>
<dbReference type="AlphaFoldDB" id="A0A645BIL4"/>
<name>A0A645BIL4_9ZZZZ</name>
<evidence type="ECO:0000313" key="1">
    <source>
        <dbReference type="EMBL" id="MPM64411.1"/>
    </source>
</evidence>
<proteinExistence type="predicted"/>
<organism evidence="1">
    <name type="scientific">bioreactor metagenome</name>
    <dbReference type="NCBI Taxonomy" id="1076179"/>
    <lineage>
        <taxon>unclassified sequences</taxon>
        <taxon>metagenomes</taxon>
        <taxon>ecological metagenomes</taxon>
    </lineage>
</organism>
<comment type="caution">
    <text evidence="1">The sequence shown here is derived from an EMBL/GenBank/DDBJ whole genome shotgun (WGS) entry which is preliminary data.</text>
</comment>
<dbReference type="EMBL" id="VSSQ01019934">
    <property type="protein sequence ID" value="MPM64411.1"/>
    <property type="molecule type" value="Genomic_DNA"/>
</dbReference>